<keyword evidence="1" id="KW-0479">Metal-binding</keyword>
<evidence type="ECO:0000313" key="5">
    <source>
        <dbReference type="Proteomes" id="UP001596514"/>
    </source>
</evidence>
<comment type="caution">
    <text evidence="4">The sequence shown here is derived from an EMBL/GenBank/DDBJ whole genome shotgun (WGS) entry which is preliminary data.</text>
</comment>
<evidence type="ECO:0000256" key="2">
    <source>
        <dbReference type="ARBA" id="ARBA00022801"/>
    </source>
</evidence>
<sequence length="338" mass="37090">MSDSPVPSVETITGPIGDPGATLMHEHIFGLSPEILWNWPDIPEGWDLEARAHEAAAKLNDLKRHGIDTVVDLTVVGLGRYVPAVQRVAELTEVNIVVATGLYTYDALPPYFGNRGPGSLFGGADRLAEFFVRDITEGIGRTGVKAGVLKCATDHLGMTANCERVFRAVAEAHLETGVPISTHSHSASGGGLEQQKLLARLGVDLSRVVIGHAGDATDVTYLEELIANGSYLGMDRFGIETISSFENRVAIVAELAARGHADRMVLSHDSYCFNDRFDADVVRRRHPNYHLLHISRDVLPELRRRGVTSEQIDLMLIANPRQILARREPYREAGHDHR</sequence>
<dbReference type="EMBL" id="JBHTEE010000001">
    <property type="protein sequence ID" value="MFC7602055.1"/>
    <property type="molecule type" value="Genomic_DNA"/>
</dbReference>
<dbReference type="PROSITE" id="PS51347">
    <property type="entry name" value="PHOSPHOTRIESTERASE_2"/>
    <property type="match status" value="1"/>
</dbReference>
<dbReference type="PANTHER" id="PTHR10819">
    <property type="entry name" value="PHOSPHOTRIESTERASE-RELATED"/>
    <property type="match status" value="1"/>
</dbReference>
<keyword evidence="5" id="KW-1185">Reference proteome</keyword>
<evidence type="ECO:0000256" key="3">
    <source>
        <dbReference type="PROSITE-ProRule" id="PRU00679"/>
    </source>
</evidence>
<dbReference type="Pfam" id="PF02126">
    <property type="entry name" value="PTE"/>
    <property type="match status" value="1"/>
</dbReference>
<dbReference type="RefSeq" id="WP_343964037.1">
    <property type="nucleotide sequence ID" value="NZ_BAAAGK010000021.1"/>
</dbReference>
<evidence type="ECO:0000313" key="4">
    <source>
        <dbReference type="EMBL" id="MFC7602055.1"/>
    </source>
</evidence>
<feature type="modified residue" description="N6-carboxylysine" evidence="3">
    <location>
        <position position="150"/>
    </location>
</feature>
<dbReference type="Gene3D" id="3.20.20.140">
    <property type="entry name" value="Metal-dependent hydrolases"/>
    <property type="match status" value="1"/>
</dbReference>
<accession>A0ABW2T0E4</accession>
<evidence type="ECO:0000256" key="1">
    <source>
        <dbReference type="ARBA" id="ARBA00022723"/>
    </source>
</evidence>
<gene>
    <name evidence="4" type="ORF">ACFQVD_18310</name>
</gene>
<comment type="similarity">
    <text evidence="3">Belongs to the metallo-dependent hydrolases superfamily. Phosphotriesterase family.</text>
</comment>
<protein>
    <submittedName>
        <fullName evidence="4">Phosphotriesterase</fullName>
    </submittedName>
</protein>
<name>A0ABW2T0E4_9ACTN</name>
<dbReference type="Proteomes" id="UP001596514">
    <property type="component" value="Unassembled WGS sequence"/>
</dbReference>
<dbReference type="PROSITE" id="PS01322">
    <property type="entry name" value="PHOSPHOTRIESTERASE_1"/>
    <property type="match status" value="1"/>
</dbReference>
<proteinExistence type="inferred from homology"/>
<dbReference type="PANTHER" id="PTHR10819:SF3">
    <property type="entry name" value="PHOSPHOTRIESTERASE-RELATED PROTEIN"/>
    <property type="match status" value="1"/>
</dbReference>
<dbReference type="InterPro" id="IPR001559">
    <property type="entry name" value="Phosphotriesterase"/>
</dbReference>
<reference evidence="5" key="1">
    <citation type="journal article" date="2019" name="Int. J. Syst. Evol. Microbiol.">
        <title>The Global Catalogue of Microorganisms (GCM) 10K type strain sequencing project: providing services to taxonomists for standard genome sequencing and annotation.</title>
        <authorList>
            <consortium name="The Broad Institute Genomics Platform"/>
            <consortium name="The Broad Institute Genome Sequencing Center for Infectious Disease"/>
            <person name="Wu L."/>
            <person name="Ma J."/>
        </authorList>
    </citation>
    <scope>NUCLEOTIDE SEQUENCE [LARGE SCALE GENOMIC DNA]</scope>
    <source>
        <strain evidence="5">JCM 10083</strain>
    </source>
</reference>
<keyword evidence="2" id="KW-0378">Hydrolase</keyword>
<dbReference type="InterPro" id="IPR017947">
    <property type="entry name" value="AryldialkylPase_Zn-BS"/>
</dbReference>
<dbReference type="InterPro" id="IPR032466">
    <property type="entry name" value="Metal_Hydrolase"/>
</dbReference>
<organism evidence="4 5">
    <name type="scientific">Streptosporangium amethystogenes subsp. fukuiense</name>
    <dbReference type="NCBI Taxonomy" id="698418"/>
    <lineage>
        <taxon>Bacteria</taxon>
        <taxon>Bacillati</taxon>
        <taxon>Actinomycetota</taxon>
        <taxon>Actinomycetes</taxon>
        <taxon>Streptosporangiales</taxon>
        <taxon>Streptosporangiaceae</taxon>
        <taxon>Streptosporangium</taxon>
    </lineage>
</organism>
<dbReference type="SUPFAM" id="SSF51556">
    <property type="entry name" value="Metallo-dependent hydrolases"/>
    <property type="match status" value="1"/>
</dbReference>